<keyword evidence="10" id="KW-0234">DNA repair</keyword>
<sequence>MSASELRIGDQLILEEDYDENYIPSEQEIQEYARYIGIDPERELELLWLAREGIVAPLPAEWKPCQDVSGDVYYFNFSTGQSTWDHPCDEQYRHLVTQERERASGSAPVRKDKEKKKKKEKKEKKREKKKSKPEGPKAPGPLGPLAPLRSVCDAPVPALHGSLGSSSSLQPLKKPLTGSRVSSGLQRVRQEECSSLAPPIFYSDDEDEDDDNKKEEWKNISLPQSPRGASHLLQNLHLDLDALGGGLQYEDSEISGTAPAEERTEPELQDLALSGEISANPPSPSPDSLPGRRLSSKQLGGSRNCSSADVFPPSRQDASLAEDELILEEEGEEQPRDEKRSDEEEIESEGQNVRDEEKEGREESGNELNEEKKSGVETLKEREEMEERKTPDSDKIRERYVDQLEDSGDEEEQSERDEEGKADWNVQNKVVEEKKENQDIDGVGEEAESCRSSSEEQTDKAVERRSEGEGKMSLNHAKEGEGNDKELGASKMSESEDEDIERLRNIKESADTPLQQKCMLGKKQLHRSVRLPSEDSEISEHVEVASSHSDDMKLGFRSRFSENILDLSDLCPAQPSAAPKEKEKEPEKKQEYEEDEEEVEMRGEAAKSSRHSKIFSLNERRSDHMQEPLSEHEDVEKERRTMIEVEEKKKRQHEAEERTEREQKGRDEEEEGEKKRRFEDEQRTRREREEEETLRQIEEERLRAVEERERRLRLLREELRREEEEEERRIKAENEKRIRTLKERLQRERLEEEERLDRETKAELQQLREQALRDRDTHLHILRKENEEKVRELLAELEAEFERLKVQRNQDLDKMKTESEEELKAEKKRLQERKEEQLASLSLEGTTIERQRDLRSPQPQQQLLEYRRELSEVLQEVREEVQREHSRKLEQLKEEHQHQLQAIRETHLEEERNKRECVMSALQEERERILSSHSAQLEQLRLQLDTQLYNMRKTHTQREVELQELMDVLELKTKELKIQESRLLAQAADLKKRRKLLDEEEDEVERGLETLPRLLKERDRLRADLERARDETDREREERMREREELERERKDRKREREENGLLKEERERLQCKVELLQDKCDRLSLRVSELEQRGSAEEEKKNERVREEEREKRVNEETLRVEDLVPSPSNDVHSNIEELREFISNENVSLQKARQFLDRQSGSLRERQTMLKAARTTLQDTTSVGVPHLNLQQEASCLEELKETVQKGQTLLRKKEERLSQLENSLVEELSCDDERMEAERRVTFDLTDSEISSLYGQEGTVPVKVQQLADSLQKISSQLNTVLGALGPLTQRTSTSYPLTSSVPPAPSWAWSPNAASSSSTANQNGFTHGTISGVTTLRGSDLLLNSDWRKLLPGVSMDTGASFSTRGHTVYSGYMKPSLSSIMQSKSSELDSLRLQGLIEGNKRWLEKQRKDTNVPLFTRYQAPPSTNGLVQLSLDENNQIRVHHY</sequence>
<organism evidence="20 21">
    <name type="scientific">Silurus meridionalis</name>
    <name type="common">Southern catfish</name>
    <name type="synonym">Silurus soldatovi meridionalis</name>
    <dbReference type="NCBI Taxonomy" id="175797"/>
    <lineage>
        <taxon>Eukaryota</taxon>
        <taxon>Metazoa</taxon>
        <taxon>Chordata</taxon>
        <taxon>Craniata</taxon>
        <taxon>Vertebrata</taxon>
        <taxon>Euteleostomi</taxon>
        <taxon>Actinopterygii</taxon>
        <taxon>Neopterygii</taxon>
        <taxon>Teleostei</taxon>
        <taxon>Ostariophysi</taxon>
        <taxon>Siluriformes</taxon>
        <taxon>Siluridae</taxon>
        <taxon>Silurus</taxon>
    </lineage>
</organism>
<dbReference type="GO" id="GO:0060271">
    <property type="term" value="P:cilium assembly"/>
    <property type="evidence" value="ECO:0007669"/>
    <property type="project" value="TreeGrafter"/>
</dbReference>
<feature type="compositionally biased region" description="Basic and acidic residues" evidence="18">
    <location>
        <begin position="501"/>
        <end position="510"/>
    </location>
</feature>
<evidence type="ECO:0000256" key="10">
    <source>
        <dbReference type="ARBA" id="ARBA00023204"/>
    </source>
</evidence>
<comment type="subcellular location">
    <subcellularLocation>
        <location evidence="1">Cytoplasm</location>
        <location evidence="1">Cytoskeleton</location>
        <location evidence="1">Microtubule organizing center</location>
        <location evidence="1">Centrosome</location>
        <location evidence="1">Centriole</location>
    </subcellularLocation>
    <subcellularLocation>
        <location evidence="2">Nucleus</location>
    </subcellularLocation>
</comment>
<keyword evidence="13" id="KW-0131">Cell cycle</keyword>
<dbReference type="EMBL" id="JABFDY010000012">
    <property type="protein sequence ID" value="KAF7699707.1"/>
    <property type="molecule type" value="Genomic_DNA"/>
</dbReference>
<dbReference type="OrthoDB" id="6344460at2759"/>
<feature type="compositionally biased region" description="Basic and acidic residues" evidence="18">
    <location>
        <begin position="812"/>
        <end position="837"/>
    </location>
</feature>
<keyword evidence="11" id="KW-0206">Cytoskeleton</keyword>
<dbReference type="PROSITE" id="PS01159">
    <property type="entry name" value="WW_DOMAIN_1"/>
    <property type="match status" value="1"/>
</dbReference>
<dbReference type="InterPro" id="IPR001202">
    <property type="entry name" value="WW_dom"/>
</dbReference>
<evidence type="ECO:0000256" key="14">
    <source>
        <dbReference type="ARBA" id="ARBA00056906"/>
    </source>
</evidence>
<feature type="region of interest" description="Disordered" evidence="18">
    <location>
        <begin position="98"/>
        <end position="228"/>
    </location>
</feature>
<accession>A0A8T0B0K6</accession>
<dbReference type="Gene3D" id="3.30.1470.10">
    <property type="entry name" value="Photosystem I PsaD, reaction center subunit II"/>
    <property type="match status" value="1"/>
</dbReference>
<feature type="region of interest" description="Disordered" evidence="18">
    <location>
        <begin position="1089"/>
        <end position="1111"/>
    </location>
</feature>
<dbReference type="PANTHER" id="PTHR18902">
    <property type="entry name" value="NUCLEAR MITOTIC APPARATUS PROTEIN 1-RELATED"/>
    <property type="match status" value="1"/>
</dbReference>
<name>A0A8T0B0K6_SILME</name>
<feature type="region of interest" description="Disordered" evidence="18">
    <location>
        <begin position="567"/>
        <end position="694"/>
    </location>
</feature>
<evidence type="ECO:0000313" key="21">
    <source>
        <dbReference type="Proteomes" id="UP000606274"/>
    </source>
</evidence>
<keyword evidence="12" id="KW-0539">Nucleus</keyword>
<feature type="compositionally biased region" description="Basic and acidic residues" evidence="18">
    <location>
        <begin position="352"/>
        <end position="402"/>
    </location>
</feature>
<feature type="compositionally biased region" description="Basic and acidic residues" evidence="18">
    <location>
        <begin position="453"/>
        <end position="488"/>
    </location>
</feature>
<comment type="caution">
    <text evidence="20">The sequence shown here is derived from an EMBL/GenBank/DDBJ whole genome shotgun (WGS) entry which is preliminary data.</text>
</comment>
<evidence type="ECO:0000256" key="2">
    <source>
        <dbReference type="ARBA" id="ARBA00004123"/>
    </source>
</evidence>
<dbReference type="SUPFAM" id="SSF51045">
    <property type="entry name" value="WW domain"/>
    <property type="match status" value="1"/>
</dbReference>
<dbReference type="PANTHER" id="PTHR18902:SF27">
    <property type="entry name" value="CENTROSOMAL PROTEIN OF 164 KDA"/>
    <property type="match status" value="1"/>
</dbReference>
<dbReference type="Proteomes" id="UP000606274">
    <property type="component" value="Unassembled WGS sequence"/>
</dbReference>
<feature type="coiled-coil region" evidence="17">
    <location>
        <begin position="1199"/>
        <end position="1226"/>
    </location>
</feature>
<feature type="compositionally biased region" description="Polar residues" evidence="18">
    <location>
        <begin position="296"/>
        <end position="307"/>
    </location>
</feature>
<dbReference type="InterPro" id="IPR051841">
    <property type="entry name" value="MT-Golgi_org_protein"/>
</dbReference>
<dbReference type="PROSITE" id="PS50020">
    <property type="entry name" value="WW_DOMAIN_2"/>
    <property type="match status" value="1"/>
</dbReference>
<dbReference type="GO" id="GO:0005813">
    <property type="term" value="C:centrosome"/>
    <property type="evidence" value="ECO:0007669"/>
    <property type="project" value="TreeGrafter"/>
</dbReference>
<evidence type="ECO:0000256" key="3">
    <source>
        <dbReference type="ARBA" id="ARBA00022490"/>
    </source>
</evidence>
<feature type="region of interest" description="Disordered" evidence="18">
    <location>
        <begin position="812"/>
        <end position="860"/>
    </location>
</feature>
<protein>
    <recommendedName>
        <fullName evidence="16">Centrosomal protein of 164 kDa</fullName>
    </recommendedName>
</protein>
<feature type="region of interest" description="Disordered" evidence="18">
    <location>
        <begin position="1027"/>
        <end position="1060"/>
    </location>
</feature>
<dbReference type="GO" id="GO:0005814">
    <property type="term" value="C:centriole"/>
    <property type="evidence" value="ECO:0007669"/>
    <property type="project" value="UniProtKB-SubCell"/>
</dbReference>
<evidence type="ECO:0000256" key="8">
    <source>
        <dbReference type="ARBA" id="ARBA00022794"/>
    </source>
</evidence>
<evidence type="ECO:0000256" key="16">
    <source>
        <dbReference type="ARBA" id="ARBA00067900"/>
    </source>
</evidence>
<keyword evidence="3" id="KW-0963">Cytoplasm</keyword>
<feature type="compositionally biased region" description="Basic and acidic residues" evidence="18">
    <location>
        <begin position="579"/>
        <end position="591"/>
    </location>
</feature>
<evidence type="ECO:0000256" key="11">
    <source>
        <dbReference type="ARBA" id="ARBA00023212"/>
    </source>
</evidence>
<dbReference type="GO" id="GO:0051301">
    <property type="term" value="P:cell division"/>
    <property type="evidence" value="ECO:0007669"/>
    <property type="project" value="UniProtKB-KW"/>
</dbReference>
<feature type="region of interest" description="Disordered" evidence="18">
    <location>
        <begin position="249"/>
        <end position="550"/>
    </location>
</feature>
<feature type="compositionally biased region" description="Low complexity" evidence="18">
    <location>
        <begin position="159"/>
        <end position="176"/>
    </location>
</feature>
<evidence type="ECO:0000256" key="15">
    <source>
        <dbReference type="ARBA" id="ARBA00061715"/>
    </source>
</evidence>
<dbReference type="FunFam" id="3.30.1470.10:FF:000001">
    <property type="entry name" value="Centrosomal protein of 164 kDa"/>
    <property type="match status" value="1"/>
</dbReference>
<keyword evidence="9 17" id="KW-0175">Coiled coil</keyword>
<evidence type="ECO:0000256" key="18">
    <source>
        <dbReference type="SAM" id="MobiDB-lite"/>
    </source>
</evidence>
<gene>
    <name evidence="20" type="ORF">HF521_002665</name>
</gene>
<comment type="subunit">
    <text evidence="15">Interacts (via N-terminus) with ATRIP. Interacts with ATM, ATR and MDC1. Interacts with XPA (via N-terminus) upon UV irradiation. Interacts with CEP83, CCDC92, TTBK2, DVL3, NPHP3 and weakly with NPHP4. Interacts with DZIP1.</text>
</comment>
<feature type="compositionally biased region" description="Basic and acidic residues" evidence="18">
    <location>
        <begin position="333"/>
        <end position="342"/>
    </location>
</feature>
<comment type="function">
    <text evidence="14">Plays a role in microtubule organization and/or maintenance for the formation of primary cilia (PC), a microtubule-based structure that protrudes from the surface of epithelial cells. Plays a critical role in G2/M checkpoint and nuclear divisions. A key player in the DNA damage-activated ATR/ATM signaling cascade since it is required for the proper phosphorylation of H2AX, RPA, CHEK2 and CHEK1. Plays a critical role in chromosome segregation, acting as a mediator required for the maintenance of genomic stability through modulation of MDC1, RPA and CHEK1.</text>
</comment>
<feature type="compositionally biased region" description="Acidic residues" evidence="18">
    <location>
        <begin position="320"/>
        <end position="332"/>
    </location>
</feature>
<evidence type="ECO:0000256" key="7">
    <source>
        <dbReference type="ARBA" id="ARBA00022776"/>
    </source>
</evidence>
<dbReference type="GO" id="GO:0097539">
    <property type="term" value="C:ciliary transition fiber"/>
    <property type="evidence" value="ECO:0007669"/>
    <property type="project" value="TreeGrafter"/>
</dbReference>
<keyword evidence="6" id="KW-0227">DNA damage</keyword>
<dbReference type="Pfam" id="PF00397">
    <property type="entry name" value="WW"/>
    <property type="match status" value="1"/>
</dbReference>
<feature type="compositionally biased region" description="Basic and acidic residues" evidence="18">
    <location>
        <begin position="618"/>
        <end position="694"/>
    </location>
</feature>
<keyword evidence="8" id="KW-0970">Cilium biogenesis/degradation</keyword>
<feature type="compositionally biased region" description="Acidic residues" evidence="18">
    <location>
        <begin position="403"/>
        <end position="417"/>
    </location>
</feature>
<evidence type="ECO:0000256" key="4">
    <source>
        <dbReference type="ARBA" id="ARBA00022553"/>
    </source>
</evidence>
<keyword evidence="5" id="KW-0132">Cell division</keyword>
<keyword evidence="21" id="KW-1185">Reference proteome</keyword>
<evidence type="ECO:0000256" key="9">
    <source>
        <dbReference type="ARBA" id="ARBA00023054"/>
    </source>
</evidence>
<evidence type="ECO:0000256" key="5">
    <source>
        <dbReference type="ARBA" id="ARBA00022618"/>
    </source>
</evidence>
<evidence type="ECO:0000256" key="1">
    <source>
        <dbReference type="ARBA" id="ARBA00004114"/>
    </source>
</evidence>
<evidence type="ECO:0000259" key="19">
    <source>
        <dbReference type="PROSITE" id="PS50020"/>
    </source>
</evidence>
<dbReference type="InterPro" id="IPR036020">
    <property type="entry name" value="WW_dom_sf"/>
</dbReference>
<keyword evidence="7" id="KW-0498">Mitosis</keyword>
<dbReference type="SMART" id="SM00456">
    <property type="entry name" value="WW"/>
    <property type="match status" value="1"/>
</dbReference>
<evidence type="ECO:0000256" key="17">
    <source>
        <dbReference type="SAM" id="Coils"/>
    </source>
</evidence>
<feature type="domain" description="WW" evidence="19">
    <location>
        <begin position="56"/>
        <end position="89"/>
    </location>
</feature>
<reference evidence="20" key="1">
    <citation type="submission" date="2020-08" db="EMBL/GenBank/DDBJ databases">
        <title>Chromosome-level assembly of Southern catfish (Silurus meridionalis) provides insights into visual adaptation to the nocturnal and benthic lifestyles.</title>
        <authorList>
            <person name="Zhang Y."/>
            <person name="Wang D."/>
            <person name="Peng Z."/>
        </authorList>
    </citation>
    <scope>NUCLEOTIDE SEQUENCE</scope>
    <source>
        <strain evidence="20">SWU-2019-XX</strain>
        <tissue evidence="20">Muscle</tissue>
    </source>
</reference>
<keyword evidence="4" id="KW-0597">Phosphoprotein</keyword>
<evidence type="ECO:0000256" key="13">
    <source>
        <dbReference type="ARBA" id="ARBA00023306"/>
    </source>
</evidence>
<evidence type="ECO:0000256" key="12">
    <source>
        <dbReference type="ARBA" id="ARBA00023242"/>
    </source>
</evidence>
<evidence type="ECO:0000313" key="20">
    <source>
        <dbReference type="EMBL" id="KAF7699707.1"/>
    </source>
</evidence>
<dbReference type="GO" id="GO:0005634">
    <property type="term" value="C:nucleus"/>
    <property type="evidence" value="ECO:0007669"/>
    <property type="project" value="UniProtKB-SubCell"/>
</dbReference>
<feature type="compositionally biased region" description="Basic residues" evidence="18">
    <location>
        <begin position="113"/>
        <end position="131"/>
    </location>
</feature>
<dbReference type="GO" id="GO:0006281">
    <property type="term" value="P:DNA repair"/>
    <property type="evidence" value="ECO:0007669"/>
    <property type="project" value="UniProtKB-KW"/>
</dbReference>
<dbReference type="CDD" id="cd00201">
    <property type="entry name" value="WW"/>
    <property type="match status" value="1"/>
</dbReference>
<feature type="compositionally biased region" description="Basic and acidic residues" evidence="18">
    <location>
        <begin position="538"/>
        <end position="550"/>
    </location>
</feature>
<proteinExistence type="predicted"/>
<evidence type="ECO:0000256" key="6">
    <source>
        <dbReference type="ARBA" id="ARBA00022763"/>
    </source>
</evidence>